<dbReference type="GO" id="GO:0016301">
    <property type="term" value="F:kinase activity"/>
    <property type="evidence" value="ECO:0007669"/>
    <property type="project" value="UniProtKB-KW"/>
</dbReference>
<dbReference type="PANTHER" id="PTHR18964:SF169">
    <property type="entry name" value="N-ACETYLMANNOSAMINE KINASE"/>
    <property type="match status" value="1"/>
</dbReference>
<gene>
    <name evidence="2" type="ORF">GA0070610_1981</name>
</gene>
<accession>A0A1C5G7S6</accession>
<proteinExistence type="inferred from homology"/>
<sequence>MSEARDRAAGADEAVAALDIGGTKTAAALVTGQGVVLDRVTAATPGRAGASAVLATAADLVHRLGARAPGTRVRAVGVGSAGVVDSRTGRVLSATDVLTGWAGTDLAGRLRELTGLPVAVINDVHAHALGEARHGPAAGHETMLFVAVGTGIGASFVVGGGVLAGAHSAAGHAGHQPSPYAGSLPCTCGGRGHLEAIAAGPGLAAEYARRTGRPVDDLRSVAARAEGGDDTAREVVRLGGAAVGSAVGGLVNVLDPHAVVVGGGVTGLGAPWWRALRDAVRRETLPGLVDVPVLASALGADAPLLGAASLAWEAVA</sequence>
<dbReference type="PANTHER" id="PTHR18964">
    <property type="entry name" value="ROK (REPRESSOR, ORF, KINASE) FAMILY"/>
    <property type="match status" value="1"/>
</dbReference>
<dbReference type="EMBL" id="LT607733">
    <property type="protein sequence ID" value="SCG15738.1"/>
    <property type="molecule type" value="Genomic_DNA"/>
</dbReference>
<keyword evidence="2" id="KW-0418">Kinase</keyword>
<dbReference type="InterPro" id="IPR043129">
    <property type="entry name" value="ATPase_NBD"/>
</dbReference>
<comment type="similarity">
    <text evidence="1">Belongs to the ROK (NagC/XylR) family.</text>
</comment>
<organism evidence="2 3">
    <name type="scientific">Micromonospora echinofusca</name>
    <dbReference type="NCBI Taxonomy" id="47858"/>
    <lineage>
        <taxon>Bacteria</taxon>
        <taxon>Bacillati</taxon>
        <taxon>Actinomycetota</taxon>
        <taxon>Actinomycetes</taxon>
        <taxon>Micromonosporales</taxon>
        <taxon>Micromonosporaceae</taxon>
        <taxon>Micromonospora</taxon>
    </lineage>
</organism>
<evidence type="ECO:0000256" key="1">
    <source>
        <dbReference type="ARBA" id="ARBA00006479"/>
    </source>
</evidence>
<dbReference type="RefSeq" id="WP_088999721.1">
    <property type="nucleotide sequence ID" value="NZ_JBFAAC010000018.1"/>
</dbReference>
<keyword evidence="3" id="KW-1185">Reference proteome</keyword>
<keyword evidence="2" id="KW-0808">Transferase</keyword>
<reference evidence="2 3" key="1">
    <citation type="submission" date="2016-06" db="EMBL/GenBank/DDBJ databases">
        <authorList>
            <person name="Kjaerup R.B."/>
            <person name="Dalgaard T.S."/>
            <person name="Juul-Madsen H.R."/>
        </authorList>
    </citation>
    <scope>NUCLEOTIDE SEQUENCE [LARGE SCALE GENOMIC DNA]</scope>
    <source>
        <strain evidence="2 3">DSM 43913</strain>
    </source>
</reference>
<dbReference type="Pfam" id="PF00480">
    <property type="entry name" value="ROK"/>
    <property type="match status" value="1"/>
</dbReference>
<dbReference type="GeneID" id="95801800"/>
<protein>
    <submittedName>
        <fullName evidence="2">Glucokinase</fullName>
    </submittedName>
</protein>
<evidence type="ECO:0000313" key="2">
    <source>
        <dbReference type="EMBL" id="SCG15738.1"/>
    </source>
</evidence>
<dbReference type="SUPFAM" id="SSF53067">
    <property type="entry name" value="Actin-like ATPase domain"/>
    <property type="match status" value="1"/>
</dbReference>
<dbReference type="Proteomes" id="UP000198251">
    <property type="component" value="Chromosome I"/>
</dbReference>
<dbReference type="AlphaFoldDB" id="A0A1C5G7S6"/>
<evidence type="ECO:0000313" key="3">
    <source>
        <dbReference type="Proteomes" id="UP000198251"/>
    </source>
</evidence>
<name>A0A1C5G7S6_MICEH</name>
<dbReference type="InterPro" id="IPR000600">
    <property type="entry name" value="ROK"/>
</dbReference>
<dbReference type="Gene3D" id="3.30.420.40">
    <property type="match status" value="2"/>
</dbReference>